<dbReference type="FunFam" id="3.40.47.10:FF:000014">
    <property type="entry name" value="Chalcone synthase 1"/>
    <property type="match status" value="1"/>
</dbReference>
<evidence type="ECO:0000313" key="8">
    <source>
        <dbReference type="Proteomes" id="UP000000488"/>
    </source>
</evidence>
<evidence type="ECO:0000256" key="3">
    <source>
        <dbReference type="ARBA" id="ARBA00023315"/>
    </source>
</evidence>
<dbReference type="GO" id="GO:0030639">
    <property type="term" value="P:polyketide biosynthetic process"/>
    <property type="evidence" value="ECO:0007669"/>
    <property type="project" value="TreeGrafter"/>
</dbReference>
<dbReference type="PIRSF" id="PIRSF000451">
    <property type="entry name" value="PKS_III"/>
    <property type="match status" value="1"/>
</dbReference>
<evidence type="ECO:0000313" key="7">
    <source>
        <dbReference type="EMBL" id="AEI64571.1"/>
    </source>
</evidence>
<dbReference type="EMBL" id="CP002830">
    <property type="protein sequence ID" value="AEI64571.1"/>
    <property type="molecule type" value="Genomic_DNA"/>
</dbReference>
<protein>
    <submittedName>
        <fullName evidence="7">Chalcone/stilbene synthase family protein</fullName>
    </submittedName>
</protein>
<dbReference type="KEGG" id="mfu:LILAB_13320"/>
<dbReference type="HOGENOM" id="CLU_034992_0_1_7"/>
<evidence type="ECO:0000259" key="6">
    <source>
        <dbReference type="Pfam" id="PF02797"/>
    </source>
</evidence>
<dbReference type="InterPro" id="IPR001099">
    <property type="entry name" value="Chalcone/stilbene_synt_N"/>
</dbReference>
<evidence type="ECO:0000256" key="2">
    <source>
        <dbReference type="ARBA" id="ARBA00022679"/>
    </source>
</evidence>
<evidence type="ECO:0000256" key="4">
    <source>
        <dbReference type="PIRSR" id="PIRSR000451-1"/>
    </source>
</evidence>
<evidence type="ECO:0000259" key="5">
    <source>
        <dbReference type="Pfam" id="PF00195"/>
    </source>
</evidence>
<dbReference type="InterPro" id="IPR016039">
    <property type="entry name" value="Thiolase-like"/>
</dbReference>
<dbReference type="InterPro" id="IPR011141">
    <property type="entry name" value="Polyketide_synthase_type-III"/>
</dbReference>
<dbReference type="SUPFAM" id="SSF53901">
    <property type="entry name" value="Thiolase-like"/>
    <property type="match status" value="1"/>
</dbReference>
<dbReference type="Pfam" id="PF02797">
    <property type="entry name" value="Chal_sti_synt_C"/>
    <property type="match status" value="1"/>
</dbReference>
<keyword evidence="3" id="KW-0012">Acyltransferase</keyword>
<dbReference type="InterPro" id="IPR012328">
    <property type="entry name" value="Chalcone/stilbene_synt_C"/>
</dbReference>
<gene>
    <name evidence="7" type="ordered locus">LILAB_13320</name>
</gene>
<feature type="domain" description="Chalcone/stilbene synthase N-terminal" evidence="5">
    <location>
        <begin position="17"/>
        <end position="212"/>
    </location>
</feature>
<dbReference type="eggNOG" id="COG3424">
    <property type="taxonomic scope" value="Bacteria"/>
</dbReference>
<dbReference type="AlphaFoldDB" id="F8CAB4"/>
<dbReference type="PANTHER" id="PTHR11877">
    <property type="entry name" value="HYDROXYMETHYLGLUTARYL-COA SYNTHASE"/>
    <property type="match status" value="1"/>
</dbReference>
<dbReference type="Pfam" id="PF00195">
    <property type="entry name" value="Chal_sti_synt_N"/>
    <property type="match status" value="1"/>
</dbReference>
<dbReference type="PANTHER" id="PTHR11877:SF99">
    <property type="entry name" value="1,3,6,8-TETRAHYDROXYNAPHTHALENE SYNTHASE"/>
    <property type="match status" value="1"/>
</dbReference>
<proteinExistence type="inferred from homology"/>
<keyword evidence="2" id="KW-0808">Transferase</keyword>
<name>F8CAB4_MYXFH</name>
<dbReference type="Gene3D" id="3.40.47.10">
    <property type="match status" value="2"/>
</dbReference>
<accession>F8CAB4</accession>
<comment type="similarity">
    <text evidence="1">Belongs to the thiolase-like superfamily. Chalcone/stilbene synthases family.</text>
</comment>
<dbReference type="GO" id="GO:0016747">
    <property type="term" value="F:acyltransferase activity, transferring groups other than amino-acyl groups"/>
    <property type="evidence" value="ECO:0007669"/>
    <property type="project" value="InterPro"/>
</dbReference>
<feature type="active site" description="Acyl-thioester intermediate" evidence="4">
    <location>
        <position position="153"/>
    </location>
</feature>
<evidence type="ECO:0000256" key="1">
    <source>
        <dbReference type="ARBA" id="ARBA00005531"/>
    </source>
</evidence>
<dbReference type="Proteomes" id="UP000000488">
    <property type="component" value="Chromosome"/>
</dbReference>
<organism evidence="7 8">
    <name type="scientific">Myxococcus fulvus (strain ATCC BAA-855 / HW-1)</name>
    <dbReference type="NCBI Taxonomy" id="483219"/>
    <lineage>
        <taxon>Bacteria</taxon>
        <taxon>Pseudomonadati</taxon>
        <taxon>Myxococcota</taxon>
        <taxon>Myxococcia</taxon>
        <taxon>Myxococcales</taxon>
        <taxon>Cystobacterineae</taxon>
        <taxon>Myxococcaceae</taxon>
        <taxon>Myxococcus</taxon>
    </lineage>
</organism>
<sequence>MTGNTMLSASGQDRSPFIRAVGRALPPHYASQEQLIAAFRELWATRHFNLERLEDLHRAVQVGGRHLARPLEDYPSLVTFQQRNDAWIRSATELGETVARKALEAAELTPRDVDHVFFVTVTGIATPSIDARLANRLRLREDFKRTPLFGLGCVAGAAGVARAADYLRGFPEHTALVIAVELCSLTLQREDLSIPNIIASGLFGDGAACAVLRGAAAPGGRGPRVVASRSVFYPDTERIMGWDVVDTGFKVVLSAKVPGLVKDHIRGNVDGFLEAHGLKRQDIRHWVAHTGGPKVLEAFEEALELAPETLARSWASLREVGNLSSASVLFVLGETLEQVQAQPGDWGVMMAMGPGFGAEMVLLRW</sequence>
<reference evidence="7 8" key="1">
    <citation type="journal article" date="2011" name="J. Bacteriol.">
        <title>Genome sequence of the halotolerant marine bacterium Myxococcus fulvus HW-1.</title>
        <authorList>
            <person name="Li Z.F."/>
            <person name="Li X."/>
            <person name="Liu H."/>
            <person name="Liu X."/>
            <person name="Han K."/>
            <person name="Wu Z.H."/>
            <person name="Hu W."/>
            <person name="Li F.F."/>
            <person name="Li Y.Z."/>
        </authorList>
    </citation>
    <scope>NUCLEOTIDE SEQUENCE [LARGE SCALE GENOMIC DNA]</scope>
    <source>
        <strain evidence="8">ATCC BAA-855 / HW-1</strain>
    </source>
</reference>
<dbReference type="STRING" id="483219.LILAB_13320"/>
<feature type="domain" description="Chalcone/stilbene synthase C-terminal" evidence="6">
    <location>
        <begin position="227"/>
        <end position="364"/>
    </location>
</feature>
<dbReference type="CDD" id="cd00831">
    <property type="entry name" value="CHS_like"/>
    <property type="match status" value="1"/>
</dbReference>